<reference evidence="2" key="1">
    <citation type="journal article" date="2020" name="mSystems">
        <title>Genome- and Community-Level Interaction Insights into Carbon Utilization and Element Cycling Functions of Hydrothermarchaeota in Hydrothermal Sediment.</title>
        <authorList>
            <person name="Zhou Z."/>
            <person name="Liu Y."/>
            <person name="Xu W."/>
            <person name="Pan J."/>
            <person name="Luo Z.H."/>
            <person name="Li M."/>
        </authorList>
    </citation>
    <scope>NUCLEOTIDE SEQUENCE [LARGE SCALE GENOMIC DNA]</scope>
    <source>
        <strain evidence="2">SpSt-609</strain>
    </source>
</reference>
<accession>A0A7C4VUA5</accession>
<proteinExistence type="predicted"/>
<dbReference type="EMBL" id="DSZY01000017">
    <property type="protein sequence ID" value="HGU40306.1"/>
    <property type="molecule type" value="Genomic_DNA"/>
</dbReference>
<evidence type="ECO:0000313" key="2">
    <source>
        <dbReference type="EMBL" id="HGU40306.1"/>
    </source>
</evidence>
<keyword evidence="1" id="KW-1133">Transmembrane helix</keyword>
<sequence>MPGCIIKGGYQLLVELLICVLISGVLLSAFIVPMDRSFRVSLDDYIFETAVYSGLWKTDLHKRYVSENICELRTPSLKIIPRISESCLKGLDILPFRYVKAGTFSKGRTIEPILFKVGGN</sequence>
<protein>
    <submittedName>
        <fullName evidence="2">Uncharacterized protein</fullName>
    </submittedName>
</protein>
<organism evidence="2">
    <name type="scientific">Fervidobacterium thailandense</name>
    <dbReference type="NCBI Taxonomy" id="1008305"/>
    <lineage>
        <taxon>Bacteria</taxon>
        <taxon>Thermotogati</taxon>
        <taxon>Thermotogota</taxon>
        <taxon>Thermotogae</taxon>
        <taxon>Thermotogales</taxon>
        <taxon>Fervidobacteriaceae</taxon>
        <taxon>Fervidobacterium</taxon>
    </lineage>
</organism>
<keyword evidence="1" id="KW-0472">Membrane</keyword>
<evidence type="ECO:0000256" key="1">
    <source>
        <dbReference type="SAM" id="Phobius"/>
    </source>
</evidence>
<dbReference type="AlphaFoldDB" id="A0A7C4VUA5"/>
<gene>
    <name evidence="2" type="ORF">ENT77_03810</name>
</gene>
<comment type="caution">
    <text evidence="2">The sequence shown here is derived from an EMBL/GenBank/DDBJ whole genome shotgun (WGS) entry which is preliminary data.</text>
</comment>
<feature type="transmembrane region" description="Helical" evidence="1">
    <location>
        <begin position="12"/>
        <end position="32"/>
    </location>
</feature>
<keyword evidence="1" id="KW-0812">Transmembrane</keyword>
<name>A0A7C4VUA5_9BACT</name>